<keyword evidence="3" id="KW-0804">Transcription</keyword>
<sequence length="893" mass="98040">MTIPILATKLYIPPRRANAVTRPRLIERLNGGLHRKLTVIAAGAGFGKTTLVGEWLAGCERPVAWLSLDEGENDPARFLTYLFAALKTIGKQGEEIARRLPESSPLPPIESIVTALLNEIAAVPSPFVLVLDDYHVIKTEPVDRVVALLLERMPPHMHLVIATREDPRLPLARLRVRDQLTSVRAADLRFTCPEAADFLGRVMGLTLSLEDVSLLESRTEGWIAGLQLAALSIKEQQDASSFIQSFTGNHSFVLDYLVEEVLNRQSASMQAFLLHTSILDRLCGPLCEAVLGGRVGESGGPPASGQVILDELERANLFLVPLDHERRWYRYHQLFADLLRQRLRQSIAMTAGDEERAVAELHRRASEWYEDNGLELEAFRHAVAARDIQRAARLAEGEGMPLHFRGASAPVREWLDGLSKEELDARPGLRVIQASVMLMAGQSAGVEPLLQAAEASLPGGVPDVKIRDVIGHMASIRATLAVSRHEADTILAESRRALEYLHPDNLPVRTAAVWSLGYAYELQGDRTGAGRAYAEALTVSRRIGHVMITLMASLGMGHIQELENELEAAAESYRSVLKIAGDPPLPAACEAHLGLARIWYEWNDLDSARHHGELAAQLAQRIELADRVVAAEAFLARLKLAQGDSSGAAAIIRKADRYARQHHFVKAMPLIAEAHVLVLLRQGELAAAAHLAQKNGLRLSRTRVYMAQGDAAAALALLEPMRAQAEAEEREDERLKVTVVLAAALHAHGDKLKAAHMLRDALTMGEPGGFIRTFTDEGIPMKVLLTGAAADGTMPEYAARLLAACEAEEEREADSGTLRRSASRPAVLLIEPLSERETEVLRLIAQGLSNRDICDRLYLAMSTVKGHNRNLFDKLHVKRRTEAVARARELGLL</sequence>
<dbReference type="SUPFAM" id="SSF52540">
    <property type="entry name" value="P-loop containing nucleoside triphosphate hydrolases"/>
    <property type="match status" value="1"/>
</dbReference>
<dbReference type="InterPro" id="IPR000792">
    <property type="entry name" value="Tscrpt_reg_LuxR_C"/>
</dbReference>
<dbReference type="Gene3D" id="3.40.50.300">
    <property type="entry name" value="P-loop containing nucleotide triphosphate hydrolases"/>
    <property type="match status" value="1"/>
</dbReference>
<name>A0ABV5VWG1_9BACL</name>
<evidence type="ECO:0000256" key="2">
    <source>
        <dbReference type="ARBA" id="ARBA00023125"/>
    </source>
</evidence>
<evidence type="ECO:0000256" key="1">
    <source>
        <dbReference type="ARBA" id="ARBA00023015"/>
    </source>
</evidence>
<dbReference type="Pfam" id="PF25873">
    <property type="entry name" value="WHD_MalT"/>
    <property type="match status" value="1"/>
</dbReference>
<protein>
    <submittedName>
        <fullName evidence="5">LuxR C-terminal-related transcriptional regulator</fullName>
    </submittedName>
</protein>
<dbReference type="Pfam" id="PF00196">
    <property type="entry name" value="GerE"/>
    <property type="match status" value="1"/>
</dbReference>
<gene>
    <name evidence="5" type="ORF">ACFFNY_13895</name>
</gene>
<evidence type="ECO:0000259" key="4">
    <source>
        <dbReference type="PROSITE" id="PS50043"/>
    </source>
</evidence>
<evidence type="ECO:0000313" key="6">
    <source>
        <dbReference type="Proteomes" id="UP001589619"/>
    </source>
</evidence>
<dbReference type="InterPro" id="IPR036388">
    <property type="entry name" value="WH-like_DNA-bd_sf"/>
</dbReference>
<dbReference type="InterPro" id="IPR016032">
    <property type="entry name" value="Sig_transdc_resp-reg_C-effctor"/>
</dbReference>
<feature type="domain" description="HTH luxR-type" evidence="4">
    <location>
        <begin position="826"/>
        <end position="891"/>
    </location>
</feature>
<dbReference type="InterPro" id="IPR011990">
    <property type="entry name" value="TPR-like_helical_dom_sf"/>
</dbReference>
<evidence type="ECO:0000313" key="5">
    <source>
        <dbReference type="EMBL" id="MFB9752655.1"/>
    </source>
</evidence>
<accession>A0ABV5VWG1</accession>
<dbReference type="CDD" id="cd06170">
    <property type="entry name" value="LuxR_C_like"/>
    <property type="match status" value="1"/>
</dbReference>
<proteinExistence type="predicted"/>
<dbReference type="Gene3D" id="1.25.40.10">
    <property type="entry name" value="Tetratricopeptide repeat domain"/>
    <property type="match status" value="1"/>
</dbReference>
<dbReference type="PROSITE" id="PS50043">
    <property type="entry name" value="HTH_LUXR_2"/>
    <property type="match status" value="1"/>
</dbReference>
<dbReference type="RefSeq" id="WP_344903638.1">
    <property type="nucleotide sequence ID" value="NZ_BAAAYO010000001.1"/>
</dbReference>
<dbReference type="Proteomes" id="UP001589619">
    <property type="component" value="Unassembled WGS sequence"/>
</dbReference>
<dbReference type="InterPro" id="IPR019734">
    <property type="entry name" value="TPR_rpt"/>
</dbReference>
<keyword evidence="2" id="KW-0238">DNA-binding</keyword>
<dbReference type="EMBL" id="JBHMAG010000012">
    <property type="protein sequence ID" value="MFB9752655.1"/>
    <property type="molecule type" value="Genomic_DNA"/>
</dbReference>
<keyword evidence="6" id="KW-1185">Reference proteome</keyword>
<organism evidence="5 6">
    <name type="scientific">Paenibacillus hodogayensis</name>
    <dbReference type="NCBI Taxonomy" id="279208"/>
    <lineage>
        <taxon>Bacteria</taxon>
        <taxon>Bacillati</taxon>
        <taxon>Bacillota</taxon>
        <taxon>Bacilli</taxon>
        <taxon>Bacillales</taxon>
        <taxon>Paenibacillaceae</taxon>
        <taxon>Paenibacillus</taxon>
    </lineage>
</organism>
<comment type="caution">
    <text evidence="5">The sequence shown here is derived from an EMBL/GenBank/DDBJ whole genome shotgun (WGS) entry which is preliminary data.</text>
</comment>
<evidence type="ECO:0000256" key="3">
    <source>
        <dbReference type="ARBA" id="ARBA00023163"/>
    </source>
</evidence>
<dbReference type="Gene3D" id="1.10.10.10">
    <property type="entry name" value="Winged helix-like DNA-binding domain superfamily/Winged helix DNA-binding domain"/>
    <property type="match status" value="1"/>
</dbReference>
<reference evidence="5 6" key="1">
    <citation type="submission" date="2024-09" db="EMBL/GenBank/DDBJ databases">
        <authorList>
            <person name="Sun Q."/>
            <person name="Mori K."/>
        </authorList>
    </citation>
    <scope>NUCLEOTIDE SEQUENCE [LARGE SCALE GENOMIC DNA]</scope>
    <source>
        <strain evidence="5 6">JCM 12520</strain>
    </source>
</reference>
<dbReference type="SUPFAM" id="SSF48452">
    <property type="entry name" value="TPR-like"/>
    <property type="match status" value="1"/>
</dbReference>
<dbReference type="InterPro" id="IPR059106">
    <property type="entry name" value="WHD_MalT"/>
</dbReference>
<dbReference type="PANTHER" id="PTHR44688">
    <property type="entry name" value="DNA-BINDING TRANSCRIPTIONAL ACTIVATOR DEVR_DOSR"/>
    <property type="match status" value="1"/>
</dbReference>
<dbReference type="PANTHER" id="PTHR44688:SF16">
    <property type="entry name" value="DNA-BINDING TRANSCRIPTIONAL ACTIVATOR DEVR_DOSR"/>
    <property type="match status" value="1"/>
</dbReference>
<dbReference type="SMART" id="SM00421">
    <property type="entry name" value="HTH_LUXR"/>
    <property type="match status" value="1"/>
</dbReference>
<keyword evidence="1" id="KW-0805">Transcription regulation</keyword>
<dbReference type="InterPro" id="IPR041617">
    <property type="entry name" value="TPR_MalT"/>
</dbReference>
<dbReference type="PRINTS" id="PR00038">
    <property type="entry name" value="HTHLUXR"/>
</dbReference>
<dbReference type="InterPro" id="IPR027417">
    <property type="entry name" value="P-loop_NTPase"/>
</dbReference>
<dbReference type="SMART" id="SM00028">
    <property type="entry name" value="TPR"/>
    <property type="match status" value="3"/>
</dbReference>
<dbReference type="Pfam" id="PF17874">
    <property type="entry name" value="TPR_MalT"/>
    <property type="match status" value="1"/>
</dbReference>
<dbReference type="SUPFAM" id="SSF46894">
    <property type="entry name" value="C-terminal effector domain of the bipartite response regulators"/>
    <property type="match status" value="1"/>
</dbReference>